<reference evidence="3 5" key="2">
    <citation type="journal article" date="2018" name="Plant J.">
        <title>The Physcomitrella patens chromosome-scale assembly reveals moss genome structure and evolution.</title>
        <authorList>
            <person name="Lang D."/>
            <person name="Ullrich K.K."/>
            <person name="Murat F."/>
            <person name="Fuchs J."/>
            <person name="Jenkins J."/>
            <person name="Haas F.B."/>
            <person name="Piednoel M."/>
            <person name="Gundlach H."/>
            <person name="Van Bel M."/>
            <person name="Meyberg R."/>
            <person name="Vives C."/>
            <person name="Morata J."/>
            <person name="Symeonidi A."/>
            <person name="Hiss M."/>
            <person name="Muchero W."/>
            <person name="Kamisugi Y."/>
            <person name="Saleh O."/>
            <person name="Blanc G."/>
            <person name="Decker E.L."/>
            <person name="van Gessel N."/>
            <person name="Grimwood J."/>
            <person name="Hayes R.D."/>
            <person name="Graham S.W."/>
            <person name="Gunter L.E."/>
            <person name="McDaniel S.F."/>
            <person name="Hoernstein S.N.W."/>
            <person name="Larsson A."/>
            <person name="Li F.W."/>
            <person name="Perroud P.F."/>
            <person name="Phillips J."/>
            <person name="Ranjan P."/>
            <person name="Rokshar D.S."/>
            <person name="Rothfels C.J."/>
            <person name="Schneider L."/>
            <person name="Shu S."/>
            <person name="Stevenson D.W."/>
            <person name="Thummler F."/>
            <person name="Tillich M."/>
            <person name="Villarreal Aguilar J.C."/>
            <person name="Widiez T."/>
            <person name="Wong G.K."/>
            <person name="Wymore A."/>
            <person name="Zhang Y."/>
            <person name="Zimmer A.D."/>
            <person name="Quatrano R.S."/>
            <person name="Mayer K.F.X."/>
            <person name="Goodstein D."/>
            <person name="Casacuberta J.M."/>
            <person name="Vandepoele K."/>
            <person name="Reski R."/>
            <person name="Cuming A.C."/>
            <person name="Tuskan G.A."/>
            <person name="Maumus F."/>
            <person name="Salse J."/>
            <person name="Schmutz J."/>
            <person name="Rensing S.A."/>
        </authorList>
    </citation>
    <scope>NUCLEOTIDE SEQUENCE [LARGE SCALE GENOMIC DNA]</scope>
    <source>
        <strain evidence="4 5">cv. Gransden 2004</strain>
    </source>
</reference>
<dbReference type="PANTHER" id="PTHR33595">
    <property type="entry name" value="VON WILLEBRAND FACTOR A DOMAIN PROTEIN"/>
    <property type="match status" value="1"/>
</dbReference>
<feature type="compositionally biased region" description="Polar residues" evidence="1">
    <location>
        <begin position="294"/>
        <end position="312"/>
    </location>
</feature>
<evidence type="ECO:0000259" key="2">
    <source>
        <dbReference type="Pfam" id="PF25821"/>
    </source>
</evidence>
<dbReference type="RefSeq" id="XP_024381299.1">
    <property type="nucleotide sequence ID" value="XM_024525531.2"/>
</dbReference>
<dbReference type="GeneID" id="112285045"/>
<reference evidence="4" key="3">
    <citation type="submission" date="2020-12" db="UniProtKB">
        <authorList>
            <consortium name="EnsemblPlants"/>
        </authorList>
    </citation>
    <scope>IDENTIFICATION</scope>
</reference>
<reference evidence="3 5" key="1">
    <citation type="journal article" date="2008" name="Science">
        <title>The Physcomitrella genome reveals evolutionary insights into the conquest of land by plants.</title>
        <authorList>
            <person name="Rensing S."/>
            <person name="Lang D."/>
            <person name="Zimmer A."/>
            <person name="Terry A."/>
            <person name="Salamov A."/>
            <person name="Shapiro H."/>
            <person name="Nishiyama T."/>
            <person name="Perroud P.-F."/>
            <person name="Lindquist E."/>
            <person name="Kamisugi Y."/>
            <person name="Tanahashi T."/>
            <person name="Sakakibara K."/>
            <person name="Fujita T."/>
            <person name="Oishi K."/>
            <person name="Shin-I T."/>
            <person name="Kuroki Y."/>
            <person name="Toyoda A."/>
            <person name="Suzuki Y."/>
            <person name="Hashimoto A."/>
            <person name="Yamaguchi K."/>
            <person name="Sugano A."/>
            <person name="Kohara Y."/>
            <person name="Fujiyama A."/>
            <person name="Anterola A."/>
            <person name="Aoki S."/>
            <person name="Ashton N."/>
            <person name="Barbazuk W.B."/>
            <person name="Barker E."/>
            <person name="Bennetzen J."/>
            <person name="Bezanilla M."/>
            <person name="Blankenship R."/>
            <person name="Cho S.H."/>
            <person name="Dutcher S."/>
            <person name="Estelle M."/>
            <person name="Fawcett J.A."/>
            <person name="Gundlach H."/>
            <person name="Hanada K."/>
            <person name="Heyl A."/>
            <person name="Hicks K.A."/>
            <person name="Hugh J."/>
            <person name="Lohr M."/>
            <person name="Mayer K."/>
            <person name="Melkozernov A."/>
            <person name="Murata T."/>
            <person name="Nelson D."/>
            <person name="Pils B."/>
            <person name="Prigge M."/>
            <person name="Reiss B."/>
            <person name="Renner T."/>
            <person name="Rombauts S."/>
            <person name="Rushton P."/>
            <person name="Sanderfoot A."/>
            <person name="Schween G."/>
            <person name="Shiu S.-H."/>
            <person name="Stueber K."/>
            <person name="Theodoulou F.L."/>
            <person name="Tu H."/>
            <person name="Van de Peer Y."/>
            <person name="Verrier P.J."/>
            <person name="Waters E."/>
            <person name="Wood A."/>
            <person name="Yang L."/>
            <person name="Cove D."/>
            <person name="Cuming A."/>
            <person name="Hasebe M."/>
            <person name="Lucas S."/>
            <person name="Mishler D.B."/>
            <person name="Reski R."/>
            <person name="Grigoriev I."/>
            <person name="Quatrano R.S."/>
            <person name="Boore J.L."/>
        </authorList>
    </citation>
    <scope>NUCLEOTIDE SEQUENCE [LARGE SCALE GENOMIC DNA]</scope>
    <source>
        <strain evidence="4 5">cv. Gransden 2004</strain>
    </source>
</reference>
<feature type="domain" description="DUF7950" evidence="2">
    <location>
        <begin position="459"/>
        <end position="603"/>
    </location>
</feature>
<dbReference type="PaxDb" id="3218-PP1S2_560V6.1"/>
<evidence type="ECO:0000313" key="4">
    <source>
        <dbReference type="EnsemblPlants" id="Pp3c7_18640V3.1"/>
    </source>
</evidence>
<organism evidence="3">
    <name type="scientific">Physcomitrium patens</name>
    <name type="common">Spreading-leaved earth moss</name>
    <name type="synonym">Physcomitrella patens</name>
    <dbReference type="NCBI Taxonomy" id="3218"/>
    <lineage>
        <taxon>Eukaryota</taxon>
        <taxon>Viridiplantae</taxon>
        <taxon>Streptophyta</taxon>
        <taxon>Embryophyta</taxon>
        <taxon>Bryophyta</taxon>
        <taxon>Bryophytina</taxon>
        <taxon>Bryopsida</taxon>
        <taxon>Funariidae</taxon>
        <taxon>Funariales</taxon>
        <taxon>Funariaceae</taxon>
        <taxon>Physcomitrium</taxon>
    </lineage>
</organism>
<name>A0A2K1KC60_PHYPA</name>
<dbReference type="Pfam" id="PF25821">
    <property type="entry name" value="DUF7950"/>
    <property type="match status" value="1"/>
</dbReference>
<feature type="region of interest" description="Disordered" evidence="1">
    <location>
        <begin position="294"/>
        <end position="330"/>
    </location>
</feature>
<dbReference type="AlphaFoldDB" id="A0A2K1KC60"/>
<dbReference type="STRING" id="3218.A0A2K1KC60"/>
<dbReference type="EMBL" id="ABEU02000007">
    <property type="protein sequence ID" value="PNR51362.1"/>
    <property type="molecule type" value="Genomic_DNA"/>
</dbReference>
<protein>
    <recommendedName>
        <fullName evidence="2">DUF7950 domain-containing protein</fullName>
    </recommendedName>
</protein>
<feature type="region of interest" description="Disordered" evidence="1">
    <location>
        <begin position="1"/>
        <end position="100"/>
    </location>
</feature>
<evidence type="ECO:0000313" key="3">
    <source>
        <dbReference type="EMBL" id="PNR51362.1"/>
    </source>
</evidence>
<dbReference type="OMA" id="VEHSNIC"/>
<dbReference type="Gramene" id="Pp3c7_18640V3.1">
    <property type="protein sequence ID" value="Pp3c7_18640V3.1"/>
    <property type="gene ID" value="Pp3c7_18640"/>
</dbReference>
<sequence>MLVMQTGIPMFPSKTDHIMSRYRPIAPKPTPKSEGTDHTDSHSLSSLSTDKNKSASKRRSKRPPDASKSPRTAKKTRHNGMSSGSFPGKSGGAEGNLEFQPPSFNLTPIFSDRVAPVFGPGGLQRFKDSFDHTQSGVSVSLSLSAKSPPCDSYYEQPINLNNLNNTTLRCSKDGLSFNVGTSHAVPLEKDLGFMGRAADAREGYGTGNSTSLYSVEHSNICVRKEPLFGCLSHSTSFGADSEVCSAEDAPESQKANIVTLSLLPDTPSHMNTRSTSSSSTLSLLRSDVRWTSGKEVTSSSDLNTSLTMSSKARWSEEDTNTSLGMTPPDSLAPPAARMFLDRAAKPSQVDGGMRVVDSHYLEQRHGGSSEAVMLTDKDGAVLWVNSAFKRLSNERTSSSRMQLAVFTFQPPFPASKCKAVLWGFLKKFIIPEGGNHAPSNNSEGLANVIAPQPVRAVGSTITVQTIVSLDRHSVPLTEPFQDVQERLDKADKPSVVTDSRFRVKWVNTAYKRLVGQPKLFWLASTGSSSEDHEDSPAALRLAGDVSLICDGTQLPDGIAAFTCRVGIQWSHQGEHSAMSVPSEVFRLEDGAIDSMYVWGFDVYDAGVKNVLQIEDTSLYC</sequence>
<gene>
    <name evidence="4" type="primary">LOC112285045</name>
    <name evidence="3" type="ORF">PHYPA_010548</name>
</gene>
<dbReference type="PANTHER" id="PTHR33595:SF7">
    <property type="entry name" value="OS12G0242500 PROTEIN"/>
    <property type="match status" value="1"/>
</dbReference>
<dbReference type="Proteomes" id="UP000006727">
    <property type="component" value="Chromosome 7"/>
</dbReference>
<dbReference type="InterPro" id="IPR057710">
    <property type="entry name" value="DUF7950"/>
</dbReference>
<dbReference type="EnsemblPlants" id="Pp3c7_18640V3.1">
    <property type="protein sequence ID" value="Pp3c7_18640V3.1"/>
    <property type="gene ID" value="Pp3c7_18640"/>
</dbReference>
<accession>A0A2K1KC60</accession>
<keyword evidence="5" id="KW-1185">Reference proteome</keyword>
<proteinExistence type="predicted"/>
<evidence type="ECO:0000256" key="1">
    <source>
        <dbReference type="SAM" id="MobiDB-lite"/>
    </source>
</evidence>
<evidence type="ECO:0000313" key="5">
    <source>
        <dbReference type="Proteomes" id="UP000006727"/>
    </source>
</evidence>